<name>A0ABD5PV27_9EURY</name>
<evidence type="ECO:0000256" key="1">
    <source>
        <dbReference type="SAM" id="MobiDB-lite"/>
    </source>
</evidence>
<protein>
    <submittedName>
        <fullName evidence="2">Uncharacterized protein</fullName>
    </submittedName>
</protein>
<dbReference type="InterPro" id="IPR055951">
    <property type="entry name" value="DUF7529"/>
</dbReference>
<comment type="caution">
    <text evidence="2">The sequence shown here is derived from an EMBL/GenBank/DDBJ whole genome shotgun (WGS) entry which is preliminary data.</text>
</comment>
<evidence type="ECO:0000313" key="3">
    <source>
        <dbReference type="Proteomes" id="UP001595898"/>
    </source>
</evidence>
<proteinExistence type="predicted"/>
<dbReference type="RefSeq" id="WP_250141035.1">
    <property type="nucleotide sequence ID" value="NZ_JALIQP010000003.1"/>
</dbReference>
<organism evidence="2 3">
    <name type="scientific">Halosolutus amylolyticus</name>
    <dbReference type="NCBI Taxonomy" id="2932267"/>
    <lineage>
        <taxon>Archaea</taxon>
        <taxon>Methanobacteriati</taxon>
        <taxon>Methanobacteriota</taxon>
        <taxon>Stenosarchaea group</taxon>
        <taxon>Halobacteria</taxon>
        <taxon>Halobacteriales</taxon>
        <taxon>Natrialbaceae</taxon>
        <taxon>Halosolutus</taxon>
    </lineage>
</organism>
<dbReference type="Proteomes" id="UP001595898">
    <property type="component" value="Unassembled WGS sequence"/>
</dbReference>
<sequence length="173" mass="19575">MIDDPDVSDPRIARQQDPQGVQTEAWKRTLEDMEAIAESRRDDGWEVVTIMAAHTDTVSRDMGEEDTFGLMHVVPNNYVDRFTDVYDSDEFTEYLAYGTDVNGFMFVVTELIDPPAERSILIASRYDMTRAEGMINAAEDAGVLYTHLKTIDGTIIGSFEHEEYEPLISRPNA</sequence>
<dbReference type="AlphaFoldDB" id="A0ABD5PV27"/>
<feature type="region of interest" description="Disordered" evidence="1">
    <location>
        <begin position="1"/>
        <end position="22"/>
    </location>
</feature>
<evidence type="ECO:0000313" key="2">
    <source>
        <dbReference type="EMBL" id="MFC4544300.1"/>
    </source>
</evidence>
<dbReference type="Pfam" id="PF24373">
    <property type="entry name" value="DUF7529"/>
    <property type="match status" value="1"/>
</dbReference>
<keyword evidence="3" id="KW-1185">Reference proteome</keyword>
<reference evidence="2 3" key="1">
    <citation type="journal article" date="2019" name="Int. J. Syst. Evol. Microbiol.">
        <title>The Global Catalogue of Microorganisms (GCM) 10K type strain sequencing project: providing services to taxonomists for standard genome sequencing and annotation.</title>
        <authorList>
            <consortium name="The Broad Institute Genomics Platform"/>
            <consortium name="The Broad Institute Genome Sequencing Center for Infectious Disease"/>
            <person name="Wu L."/>
            <person name="Ma J."/>
        </authorList>
    </citation>
    <scope>NUCLEOTIDE SEQUENCE [LARGE SCALE GENOMIC DNA]</scope>
    <source>
        <strain evidence="2 3">WLHS5</strain>
    </source>
</reference>
<gene>
    <name evidence="2" type="ORF">ACFO5R_20430</name>
</gene>
<accession>A0ABD5PV27</accession>
<dbReference type="EMBL" id="JBHSFA010000011">
    <property type="protein sequence ID" value="MFC4544300.1"/>
    <property type="molecule type" value="Genomic_DNA"/>
</dbReference>